<accession>A0A4Q5E8S5</accession>
<dbReference type="RefSeq" id="WP_130081290.1">
    <property type="nucleotide sequence ID" value="NZ_RCXX01000007.1"/>
</dbReference>
<proteinExistence type="predicted"/>
<evidence type="ECO:0000313" key="2">
    <source>
        <dbReference type="Proteomes" id="UP000431575"/>
    </source>
</evidence>
<dbReference type="Proteomes" id="UP000431575">
    <property type="component" value="Unassembled WGS sequence"/>
</dbReference>
<dbReference type="EMBL" id="WCTM01000007">
    <property type="protein sequence ID" value="KAB4241664.1"/>
    <property type="molecule type" value="Genomic_DNA"/>
</dbReference>
<evidence type="ECO:0000313" key="1">
    <source>
        <dbReference type="EMBL" id="KAB4241664.1"/>
    </source>
</evidence>
<gene>
    <name evidence="1" type="ORF">GAP41_13045</name>
</gene>
<organism evidence="1 2">
    <name type="scientific">Bacteroides uniformis</name>
    <dbReference type="NCBI Taxonomy" id="820"/>
    <lineage>
        <taxon>Bacteria</taxon>
        <taxon>Pseudomonadati</taxon>
        <taxon>Bacteroidota</taxon>
        <taxon>Bacteroidia</taxon>
        <taxon>Bacteroidales</taxon>
        <taxon>Bacteroidaceae</taxon>
        <taxon>Bacteroides</taxon>
    </lineage>
</organism>
<sequence length="254" mass="29520">MNQFEDKIIKKAIETNGKTESIINIISEIINTPDCERVIEKTIKRQGGEVRTFIFRAFNHFYFLSNMSVNHDVKIIQLSALYGSTAHLIYSSYLRDTPLLPVMFNDLGVTKHEFAIYNYATQLAYDGIYKFRNRFEEVILCAPKTSDRTDQRNIIAYILQDFIRNDAMCKNIAVKRQNMEAGHAVNITRFLYDDYTYYWIDCILNSDIYMSHLERLAGNVVEVIYASDAETSSFIPRYSSAALLPQYKMMIENI</sequence>
<name>A0A4Q5E8S5_BACUN</name>
<protein>
    <submittedName>
        <fullName evidence="1">Uncharacterized protein</fullName>
    </submittedName>
</protein>
<dbReference type="AlphaFoldDB" id="A0A4Q5E8S5"/>
<comment type="caution">
    <text evidence="1">The sequence shown here is derived from an EMBL/GenBank/DDBJ whole genome shotgun (WGS) entry which is preliminary data.</text>
</comment>
<reference evidence="1 2" key="1">
    <citation type="journal article" date="2019" name="Nat. Med.">
        <title>A library of human gut bacterial isolates paired with longitudinal multiomics data enables mechanistic microbiome research.</title>
        <authorList>
            <person name="Poyet M."/>
            <person name="Groussin M."/>
            <person name="Gibbons S.M."/>
            <person name="Avila-Pacheco J."/>
            <person name="Jiang X."/>
            <person name="Kearney S.M."/>
            <person name="Perrotta A.R."/>
            <person name="Berdy B."/>
            <person name="Zhao S."/>
            <person name="Lieberman T.D."/>
            <person name="Swanson P.K."/>
            <person name="Smith M."/>
            <person name="Roesemann S."/>
            <person name="Alexander J.E."/>
            <person name="Rich S.A."/>
            <person name="Livny J."/>
            <person name="Vlamakis H."/>
            <person name="Clish C."/>
            <person name="Bullock K."/>
            <person name="Deik A."/>
            <person name="Scott J."/>
            <person name="Pierce K.A."/>
            <person name="Xavier R.J."/>
            <person name="Alm E.J."/>
        </authorList>
    </citation>
    <scope>NUCLEOTIDE SEQUENCE [LARGE SCALE GENOMIC DNA]</scope>
    <source>
        <strain evidence="1 2">BIOML-A6</strain>
    </source>
</reference>